<dbReference type="GO" id="GO:0000938">
    <property type="term" value="C:GARP complex"/>
    <property type="evidence" value="ECO:0007669"/>
    <property type="project" value="InterPro"/>
</dbReference>
<feature type="region of interest" description="Disordered" evidence="8">
    <location>
        <begin position="1031"/>
        <end position="1063"/>
    </location>
</feature>
<gene>
    <name evidence="10" type="ORF">TPAR_01173</name>
</gene>
<name>A0A2S4L885_9HYPO</name>
<comment type="subcellular location">
    <subcellularLocation>
        <location evidence="1">Golgi apparatus</location>
        <location evidence="1">trans-Golgi network</location>
    </subcellularLocation>
</comment>
<evidence type="ECO:0000313" key="11">
    <source>
        <dbReference type="Proteomes" id="UP000237481"/>
    </source>
</evidence>
<evidence type="ECO:0000256" key="4">
    <source>
        <dbReference type="ARBA" id="ARBA00022927"/>
    </source>
</evidence>
<comment type="caution">
    <text evidence="10">The sequence shown here is derived from an EMBL/GenBank/DDBJ whole genome shotgun (WGS) entry which is preliminary data.</text>
</comment>
<dbReference type="GO" id="GO:0015031">
    <property type="term" value="P:protein transport"/>
    <property type="evidence" value="ECO:0007669"/>
    <property type="project" value="UniProtKB-KW"/>
</dbReference>
<dbReference type="Proteomes" id="UP000237481">
    <property type="component" value="Unassembled WGS sequence"/>
</dbReference>
<evidence type="ECO:0000256" key="7">
    <source>
        <dbReference type="SAM" id="Coils"/>
    </source>
</evidence>
<keyword evidence="4" id="KW-0653">Protein transport</keyword>
<dbReference type="GO" id="GO:0006896">
    <property type="term" value="P:Golgi to vacuole transport"/>
    <property type="evidence" value="ECO:0007669"/>
    <property type="project" value="TreeGrafter"/>
</dbReference>
<evidence type="ECO:0000256" key="1">
    <source>
        <dbReference type="ARBA" id="ARBA00004601"/>
    </source>
</evidence>
<evidence type="ECO:0000256" key="5">
    <source>
        <dbReference type="ARBA" id="ARBA00023034"/>
    </source>
</evidence>
<organism evidence="10 11">
    <name type="scientific">Tolypocladium paradoxum</name>
    <dbReference type="NCBI Taxonomy" id="94208"/>
    <lineage>
        <taxon>Eukaryota</taxon>
        <taxon>Fungi</taxon>
        <taxon>Dikarya</taxon>
        <taxon>Ascomycota</taxon>
        <taxon>Pezizomycotina</taxon>
        <taxon>Sordariomycetes</taxon>
        <taxon>Hypocreomycetidae</taxon>
        <taxon>Hypocreales</taxon>
        <taxon>Ophiocordycipitaceae</taxon>
        <taxon>Tolypocladium</taxon>
    </lineage>
</organism>
<reference evidence="10 11" key="1">
    <citation type="submission" date="2018-01" db="EMBL/GenBank/DDBJ databases">
        <title>Harnessing the power of phylogenomics to disentangle the directionality and signatures of interkingdom host jumping in the parasitic fungal genus Tolypocladium.</title>
        <authorList>
            <person name="Quandt C.A."/>
            <person name="Patterson W."/>
            <person name="Spatafora J.W."/>
        </authorList>
    </citation>
    <scope>NUCLEOTIDE SEQUENCE [LARGE SCALE GENOMIC DNA]</scope>
    <source>
        <strain evidence="10 11">NRBC 100945</strain>
    </source>
</reference>
<evidence type="ECO:0000259" key="9">
    <source>
        <dbReference type="Pfam" id="PF07928"/>
    </source>
</evidence>
<dbReference type="STRING" id="94208.A0A2S4L885"/>
<dbReference type="AlphaFoldDB" id="A0A2S4L885"/>
<feature type="compositionally biased region" description="Low complexity" evidence="8">
    <location>
        <begin position="171"/>
        <end position="180"/>
    </location>
</feature>
<accession>A0A2S4L885</accession>
<evidence type="ECO:0000313" key="10">
    <source>
        <dbReference type="EMBL" id="POR38627.1"/>
    </source>
</evidence>
<feature type="coiled-coil region" evidence="7">
    <location>
        <begin position="286"/>
        <end position="313"/>
    </location>
</feature>
<dbReference type="EMBL" id="PKSG01000122">
    <property type="protein sequence ID" value="POR38627.1"/>
    <property type="molecule type" value="Genomic_DNA"/>
</dbReference>
<dbReference type="InterPro" id="IPR012501">
    <property type="entry name" value="Vps54_C"/>
</dbReference>
<dbReference type="GO" id="GO:0019905">
    <property type="term" value="F:syntaxin binding"/>
    <property type="evidence" value="ECO:0007669"/>
    <property type="project" value="TreeGrafter"/>
</dbReference>
<feature type="non-terminal residue" evidence="10">
    <location>
        <position position="1"/>
    </location>
</feature>
<keyword evidence="6 7" id="KW-0175">Coiled coil</keyword>
<feature type="region of interest" description="Disordered" evidence="8">
    <location>
        <begin position="157"/>
        <end position="180"/>
    </location>
</feature>
<dbReference type="OrthoDB" id="10259024at2759"/>
<dbReference type="PANTHER" id="PTHR12965">
    <property type="entry name" value="VACUOLAR PROTEIN SORTING 54"/>
    <property type="match status" value="1"/>
</dbReference>
<keyword evidence="5" id="KW-0333">Golgi apparatus</keyword>
<dbReference type="GO" id="GO:0005829">
    <property type="term" value="C:cytosol"/>
    <property type="evidence" value="ECO:0007669"/>
    <property type="project" value="GOC"/>
</dbReference>
<sequence>KVLEARIFVKDEARWEAPSIHSTGCQRAGQVLCWKQGRMVGCWGCWSPPLVFSMHTLTPVKATSTLLQPPIVRTGLLPHAAAPASSAHKPPTARDIPPVTLTNIAHVDASEFKPYLVQLGAFYERLRRVEGGEDEAADIFHKRSGQADEFAVVLHDGSLRPGKRPPATRKSSVPSVSSSLPMEVEVPSPIRRWSSEFARRATQGPPPLTTIPAVYFDADFHLENPRTFDVVTERSEVVPPHQGHWMKRFQQTQVQGHHGKPWQPMRYCKKSYLAASTSFFAALGSLRELHAEAADSVERIKALRNELDVLNQEIAISGLHIVQKRQRWGNLQQLQDAILQLKHIVDSVAACESLVDNGDIDKASESIASLEKLISGEPGFSKTPCRIDGQSVQLRDLRGAAALQGAHDDLATLRFRIGKAYETQCLSLLVGDLRRHSEAVSTQEVLIRWTGAFVRPRGVYTQEHPVLPSYLSSTGRLRSELLETLTGLHRAKYLMIAATAYREAALKEIRNLVRRPLPSANDEDNESMVSLSTMTGGTRLSQQQKSSILARNLRALEPGDAEAMLIEIYVSVTETLRRLTTQVKLLLDVTSSLDYNSSIAARQTQELYNAIDLPRLLGEAVDIAQDRIVKLLRVRSEQSTRLSRAWFLRYVSLNLGFVSECESISGRSGTALKTVVNGQIKDFIQQHGEAERQMLTQGMESDQWEARDFSDNDTAKLNWILSCSTTDPAEWSDGLKIWIPCSDGHPESGEAGDPQPPSDGSKARTRRSACIGEQVFVLPSSAILCMNGLSHFLQLISGMPSMAADISTSLVSYLRHFNACCTRLVLDAGARQSAGLKNITSKHLALASQALAFIATLTSHVREFVRRHAGRGATALRVVEFDEVKHLYQEHQNRMHDRLVQIMSRLAGSHVKALKNIDWDDGQKDVHPYMATLAKDTKSLHRILTKTMPKETVRMVMGQAFLSYKVQFGQAFQEIGPMTELGRDSMLLDVEFFKSNLGMMEGFGDAGEYLTAIVKVKHVKIAALDAPSSSAWTAGEDASGDAGPGPETASLDGATEDEKLHCM</sequence>
<feature type="region of interest" description="Disordered" evidence="8">
    <location>
        <begin position="745"/>
        <end position="765"/>
    </location>
</feature>
<evidence type="ECO:0000256" key="6">
    <source>
        <dbReference type="ARBA" id="ARBA00023054"/>
    </source>
</evidence>
<evidence type="ECO:0000256" key="8">
    <source>
        <dbReference type="SAM" id="MobiDB-lite"/>
    </source>
</evidence>
<keyword evidence="3" id="KW-0813">Transport</keyword>
<proteinExistence type="inferred from homology"/>
<keyword evidence="11" id="KW-1185">Reference proteome</keyword>
<feature type="domain" description="Vacuolar protein sorting-associated protein 54 C-terminal" evidence="9">
    <location>
        <begin position="774"/>
        <end position="904"/>
    </location>
</feature>
<dbReference type="GO" id="GO:0042147">
    <property type="term" value="P:retrograde transport, endosome to Golgi"/>
    <property type="evidence" value="ECO:0007669"/>
    <property type="project" value="InterPro"/>
</dbReference>
<evidence type="ECO:0000256" key="3">
    <source>
        <dbReference type="ARBA" id="ARBA00022448"/>
    </source>
</evidence>
<comment type="similarity">
    <text evidence="2">Belongs to the VPS54 family.</text>
</comment>
<dbReference type="PANTHER" id="PTHR12965:SF0">
    <property type="entry name" value="VACUOLAR PROTEIN SORTING-ASSOCIATED PROTEIN 54"/>
    <property type="match status" value="1"/>
</dbReference>
<evidence type="ECO:0000256" key="2">
    <source>
        <dbReference type="ARBA" id="ARBA00009150"/>
    </source>
</evidence>
<protein>
    <submittedName>
        <fullName evidence="10">Vacuolar protein sorting-associated protein 54</fullName>
    </submittedName>
</protein>
<dbReference type="InterPro" id="IPR039745">
    <property type="entry name" value="Vps54"/>
</dbReference>
<dbReference type="Pfam" id="PF07928">
    <property type="entry name" value="Vps54"/>
    <property type="match status" value="1"/>
</dbReference>